<dbReference type="Pfam" id="PF02801">
    <property type="entry name" value="Ketoacyl-synt_C"/>
    <property type="match status" value="1"/>
</dbReference>
<dbReference type="PROSITE" id="PS50075">
    <property type="entry name" value="CARRIER"/>
    <property type="match status" value="1"/>
</dbReference>
<dbReference type="PANTHER" id="PTHR43775">
    <property type="entry name" value="FATTY ACID SYNTHASE"/>
    <property type="match status" value="1"/>
</dbReference>
<dbReference type="Pfam" id="PF23297">
    <property type="entry name" value="ACP_SdgA_C"/>
    <property type="match status" value="1"/>
</dbReference>
<dbReference type="GO" id="GO:1901336">
    <property type="term" value="P:lactone biosynthetic process"/>
    <property type="evidence" value="ECO:0007669"/>
    <property type="project" value="UniProtKB-ARBA"/>
</dbReference>
<dbReference type="InterPro" id="IPR049900">
    <property type="entry name" value="PKS_mFAS_DH"/>
</dbReference>
<organism evidence="12 13">
    <name type="scientific">Hymenoscyphus fraxineus</name>
    <dbReference type="NCBI Taxonomy" id="746836"/>
    <lineage>
        <taxon>Eukaryota</taxon>
        <taxon>Fungi</taxon>
        <taxon>Dikarya</taxon>
        <taxon>Ascomycota</taxon>
        <taxon>Pezizomycotina</taxon>
        <taxon>Leotiomycetes</taxon>
        <taxon>Helotiales</taxon>
        <taxon>Helotiaceae</taxon>
        <taxon>Hymenoscyphus</taxon>
    </lineage>
</organism>
<dbReference type="InterPro" id="IPR020843">
    <property type="entry name" value="ER"/>
</dbReference>
<dbReference type="InterPro" id="IPR001227">
    <property type="entry name" value="Ac_transferase_dom_sf"/>
</dbReference>
<dbReference type="Gene3D" id="3.40.50.150">
    <property type="entry name" value="Vaccinia Virus protein VP39"/>
    <property type="match status" value="1"/>
</dbReference>
<dbReference type="SMART" id="SM00823">
    <property type="entry name" value="PKS_PP"/>
    <property type="match status" value="1"/>
</dbReference>
<dbReference type="SUPFAM" id="SSF52151">
    <property type="entry name" value="FabD/lysophospholipase-like"/>
    <property type="match status" value="1"/>
</dbReference>
<dbReference type="InterPro" id="IPR029063">
    <property type="entry name" value="SAM-dependent_MTases_sf"/>
</dbReference>
<dbReference type="Proteomes" id="UP000696280">
    <property type="component" value="Unassembled WGS sequence"/>
</dbReference>
<dbReference type="Pfam" id="PF08242">
    <property type="entry name" value="Methyltransf_12"/>
    <property type="match status" value="1"/>
</dbReference>
<dbReference type="CDD" id="cd02440">
    <property type="entry name" value="AdoMet_MTases"/>
    <property type="match status" value="1"/>
</dbReference>
<evidence type="ECO:0000256" key="4">
    <source>
        <dbReference type="ARBA" id="ARBA00022857"/>
    </source>
</evidence>
<keyword evidence="5" id="KW-0560">Oxidoreductase</keyword>
<dbReference type="InterPro" id="IPR018201">
    <property type="entry name" value="Ketoacyl_synth_AS"/>
</dbReference>
<dbReference type="GO" id="GO:0004312">
    <property type="term" value="F:fatty acid synthase activity"/>
    <property type="evidence" value="ECO:0007669"/>
    <property type="project" value="TreeGrafter"/>
</dbReference>
<evidence type="ECO:0000256" key="3">
    <source>
        <dbReference type="ARBA" id="ARBA00022679"/>
    </source>
</evidence>
<dbReference type="Pfam" id="PF14765">
    <property type="entry name" value="PS-DH"/>
    <property type="match status" value="1"/>
</dbReference>
<dbReference type="InterPro" id="IPR036736">
    <property type="entry name" value="ACP-like_sf"/>
</dbReference>
<dbReference type="FunFam" id="3.40.50.720:FF:000209">
    <property type="entry name" value="Polyketide synthase Pks12"/>
    <property type="match status" value="1"/>
</dbReference>
<keyword evidence="3" id="KW-0808">Transferase</keyword>
<dbReference type="InterPro" id="IPR042104">
    <property type="entry name" value="PKS_dehydratase_sf"/>
</dbReference>
<dbReference type="PROSITE" id="PS00012">
    <property type="entry name" value="PHOSPHOPANTETHEINE"/>
    <property type="match status" value="1"/>
</dbReference>
<dbReference type="Pfam" id="PF13602">
    <property type="entry name" value="ADH_zinc_N_2"/>
    <property type="match status" value="1"/>
</dbReference>
<dbReference type="InterPro" id="IPR036291">
    <property type="entry name" value="NAD(P)-bd_dom_sf"/>
</dbReference>
<feature type="domain" description="PKS/mFAS DH" evidence="11">
    <location>
        <begin position="981"/>
        <end position="1296"/>
    </location>
</feature>
<dbReference type="InterPro" id="IPR014031">
    <property type="entry name" value="Ketoacyl_synth_C"/>
</dbReference>
<dbReference type="InterPro" id="IPR032821">
    <property type="entry name" value="PKS_assoc"/>
</dbReference>
<evidence type="ECO:0000256" key="6">
    <source>
        <dbReference type="ARBA" id="ARBA00023268"/>
    </source>
</evidence>
<dbReference type="Gene3D" id="3.40.366.10">
    <property type="entry name" value="Malonyl-Coenzyme A Acyl Carrier Protein, domain 2"/>
    <property type="match status" value="1"/>
</dbReference>
<dbReference type="SMART" id="SM00827">
    <property type="entry name" value="PKS_AT"/>
    <property type="match status" value="1"/>
</dbReference>
<dbReference type="PROSITE" id="PS52019">
    <property type="entry name" value="PKS_MFAS_DH"/>
    <property type="match status" value="1"/>
</dbReference>
<evidence type="ECO:0000259" key="11">
    <source>
        <dbReference type="PROSITE" id="PS52019"/>
    </source>
</evidence>
<dbReference type="SUPFAM" id="SSF53335">
    <property type="entry name" value="S-adenosyl-L-methionine-dependent methyltransferases"/>
    <property type="match status" value="1"/>
</dbReference>
<dbReference type="Gene3D" id="3.40.50.720">
    <property type="entry name" value="NAD(P)-binding Rossmann-like Domain"/>
    <property type="match status" value="1"/>
</dbReference>
<accession>A0A9N9PMV9</accession>
<dbReference type="GO" id="GO:0031177">
    <property type="term" value="F:phosphopantetheine binding"/>
    <property type="evidence" value="ECO:0007669"/>
    <property type="project" value="InterPro"/>
</dbReference>
<dbReference type="Gene3D" id="3.90.180.10">
    <property type="entry name" value="Medium-chain alcohol dehydrogenases, catalytic domain"/>
    <property type="match status" value="1"/>
</dbReference>
<dbReference type="InterPro" id="IPR049551">
    <property type="entry name" value="PKS_DH_C"/>
</dbReference>
<evidence type="ECO:0000256" key="8">
    <source>
        <dbReference type="PROSITE-ProRule" id="PRU01363"/>
    </source>
</evidence>
<dbReference type="Pfam" id="PF00109">
    <property type="entry name" value="ketoacyl-synt"/>
    <property type="match status" value="1"/>
</dbReference>
<dbReference type="InterPro" id="IPR049552">
    <property type="entry name" value="PKS_DH_N"/>
</dbReference>
<dbReference type="PROSITE" id="PS00606">
    <property type="entry name" value="KS3_1"/>
    <property type="match status" value="1"/>
</dbReference>
<dbReference type="PANTHER" id="PTHR43775:SF29">
    <property type="entry name" value="ASPERFURANONE POLYKETIDE SYNTHASE AFOG-RELATED"/>
    <property type="match status" value="1"/>
</dbReference>
<evidence type="ECO:0000313" key="12">
    <source>
        <dbReference type="EMBL" id="CAG8952791.1"/>
    </source>
</evidence>
<dbReference type="InterPro" id="IPR016039">
    <property type="entry name" value="Thiolase-like"/>
</dbReference>
<dbReference type="SMART" id="SM00822">
    <property type="entry name" value="PKS_KR"/>
    <property type="match status" value="1"/>
</dbReference>
<dbReference type="InterPro" id="IPR020807">
    <property type="entry name" value="PKS_DH"/>
</dbReference>
<evidence type="ECO:0008006" key="14">
    <source>
        <dbReference type="Google" id="ProtNLM"/>
    </source>
</evidence>
<dbReference type="EMBL" id="CAJVRL010000047">
    <property type="protein sequence ID" value="CAG8952791.1"/>
    <property type="molecule type" value="Genomic_DNA"/>
</dbReference>
<dbReference type="CDD" id="cd00833">
    <property type="entry name" value="PKS"/>
    <property type="match status" value="1"/>
</dbReference>
<dbReference type="GO" id="GO:0016491">
    <property type="term" value="F:oxidoreductase activity"/>
    <property type="evidence" value="ECO:0007669"/>
    <property type="project" value="UniProtKB-KW"/>
</dbReference>
<keyword evidence="13" id="KW-1185">Reference proteome</keyword>
<dbReference type="SMART" id="SM00829">
    <property type="entry name" value="PKS_ER"/>
    <property type="match status" value="1"/>
</dbReference>
<reference evidence="12" key="1">
    <citation type="submission" date="2021-07" db="EMBL/GenBank/DDBJ databases">
        <authorList>
            <person name="Durling M."/>
        </authorList>
    </citation>
    <scope>NUCLEOTIDE SEQUENCE</scope>
</reference>
<dbReference type="SUPFAM" id="SSF53901">
    <property type="entry name" value="Thiolase-like"/>
    <property type="match status" value="1"/>
</dbReference>
<keyword evidence="7" id="KW-0012">Acyltransferase</keyword>
<dbReference type="CDD" id="cd05195">
    <property type="entry name" value="enoyl_red"/>
    <property type="match status" value="1"/>
</dbReference>
<dbReference type="InterPro" id="IPR020841">
    <property type="entry name" value="PKS_Beta-ketoAc_synthase_dom"/>
</dbReference>
<comment type="caution">
    <text evidence="12">The sequence shown here is derived from an EMBL/GenBank/DDBJ whole genome shotgun (WGS) entry which is preliminary data.</text>
</comment>
<dbReference type="InterPro" id="IPR013968">
    <property type="entry name" value="PKS_KR"/>
</dbReference>
<dbReference type="Pfam" id="PF00698">
    <property type="entry name" value="Acyl_transf_1"/>
    <property type="match status" value="1"/>
</dbReference>
<dbReference type="SMART" id="SM00825">
    <property type="entry name" value="PKS_KS"/>
    <property type="match status" value="1"/>
</dbReference>
<evidence type="ECO:0000259" key="9">
    <source>
        <dbReference type="PROSITE" id="PS50075"/>
    </source>
</evidence>
<dbReference type="PROSITE" id="PS52004">
    <property type="entry name" value="KS3_2"/>
    <property type="match status" value="1"/>
</dbReference>
<feature type="region of interest" description="C-terminal hotdog fold" evidence="8">
    <location>
        <begin position="1146"/>
        <end position="1296"/>
    </location>
</feature>
<dbReference type="InterPro" id="IPR013154">
    <property type="entry name" value="ADH-like_N"/>
</dbReference>
<feature type="domain" description="Ketosynthase family 3 (KS3)" evidence="10">
    <location>
        <begin position="2"/>
        <end position="427"/>
    </location>
</feature>
<dbReference type="Gene3D" id="1.10.1200.10">
    <property type="entry name" value="ACP-like"/>
    <property type="match status" value="1"/>
</dbReference>
<dbReference type="Pfam" id="PF08659">
    <property type="entry name" value="KR"/>
    <property type="match status" value="1"/>
</dbReference>
<feature type="active site" description="Proton donor; for dehydratase activity" evidence="8">
    <location>
        <position position="1206"/>
    </location>
</feature>
<dbReference type="InterPro" id="IPR011032">
    <property type="entry name" value="GroES-like_sf"/>
</dbReference>
<gene>
    <name evidence="12" type="ORF">HYFRA_00009036</name>
</gene>
<protein>
    <recommendedName>
        <fullName evidence="14">Polyketide synthase</fullName>
    </recommendedName>
</protein>
<dbReference type="GO" id="GO:0004315">
    <property type="term" value="F:3-oxoacyl-[acyl-carrier-protein] synthase activity"/>
    <property type="evidence" value="ECO:0007669"/>
    <property type="project" value="InterPro"/>
</dbReference>
<keyword evidence="2" id="KW-0597">Phosphoprotein</keyword>
<dbReference type="InterPro" id="IPR009081">
    <property type="entry name" value="PP-bd_ACP"/>
</dbReference>
<dbReference type="SUPFAM" id="SSF55048">
    <property type="entry name" value="Probable ACP-binding domain of malonyl-CoA ACP transacylase"/>
    <property type="match status" value="1"/>
</dbReference>
<dbReference type="InterPro" id="IPR020806">
    <property type="entry name" value="PKS_PP-bd"/>
</dbReference>
<evidence type="ECO:0000256" key="1">
    <source>
        <dbReference type="ARBA" id="ARBA00022450"/>
    </source>
</evidence>
<dbReference type="GO" id="GO:0044550">
    <property type="term" value="P:secondary metabolite biosynthetic process"/>
    <property type="evidence" value="ECO:0007669"/>
    <property type="project" value="TreeGrafter"/>
</dbReference>
<evidence type="ECO:0000259" key="10">
    <source>
        <dbReference type="PROSITE" id="PS52004"/>
    </source>
</evidence>
<dbReference type="InterPro" id="IPR006162">
    <property type="entry name" value="Ppantetheine_attach_site"/>
</dbReference>
<dbReference type="SUPFAM" id="SSF51735">
    <property type="entry name" value="NAD(P)-binding Rossmann-fold domains"/>
    <property type="match status" value="2"/>
</dbReference>
<keyword evidence="6" id="KW-0511">Multifunctional enzyme</keyword>
<dbReference type="OrthoDB" id="329835at2759"/>
<evidence type="ECO:0000256" key="2">
    <source>
        <dbReference type="ARBA" id="ARBA00022553"/>
    </source>
</evidence>
<dbReference type="InterPro" id="IPR014030">
    <property type="entry name" value="Ketoacyl_synth_N"/>
</dbReference>
<proteinExistence type="predicted"/>
<dbReference type="SUPFAM" id="SSF50129">
    <property type="entry name" value="GroES-like"/>
    <property type="match status" value="1"/>
</dbReference>
<evidence type="ECO:0000313" key="13">
    <source>
        <dbReference type="Proteomes" id="UP000696280"/>
    </source>
</evidence>
<feature type="domain" description="Carrier" evidence="9">
    <location>
        <begin position="2525"/>
        <end position="2602"/>
    </location>
</feature>
<dbReference type="SMART" id="SM00826">
    <property type="entry name" value="PKS_DH"/>
    <property type="match status" value="1"/>
</dbReference>
<dbReference type="InterPro" id="IPR050091">
    <property type="entry name" value="PKS_NRPS_Biosynth_Enz"/>
</dbReference>
<dbReference type="GO" id="GO:0006633">
    <property type="term" value="P:fatty acid biosynthetic process"/>
    <property type="evidence" value="ECO:0007669"/>
    <property type="project" value="InterPro"/>
</dbReference>
<dbReference type="InterPro" id="IPR016036">
    <property type="entry name" value="Malonyl_transacylase_ACP-bd"/>
</dbReference>
<dbReference type="InterPro" id="IPR013217">
    <property type="entry name" value="Methyltransf_12"/>
</dbReference>
<dbReference type="SUPFAM" id="SSF47336">
    <property type="entry name" value="ACP-like"/>
    <property type="match status" value="1"/>
</dbReference>
<feature type="region of interest" description="N-terminal hotdog fold" evidence="8">
    <location>
        <begin position="981"/>
        <end position="1117"/>
    </location>
</feature>
<name>A0A9N9PMV9_9HELO</name>
<dbReference type="InterPro" id="IPR016035">
    <property type="entry name" value="Acyl_Trfase/lysoPLipase"/>
</dbReference>
<keyword evidence="4" id="KW-0521">NADP</keyword>
<sequence>MMEPIAIVGYSFRLPQDAEDTSSFWEMLEAGKNVMTEWPASRINIDAFHAKGSSKQKTFQARGAHFLKDDPGYFDAPFFGIPSDDAAAMDPQQRMMLETSYRALENAGLSMATVNGSQTAVFEASMVDDFNKFMSKDADYMARTTATGTQHSIMANRISWFFNLHGPSLHIDTACSSSMVALDMACQSLTTKNSSMALVACSNLLLGPEGSLMLSQMNFLSPDSLCYSFDHRANGYARGEGTIVMVLKRLTDALSSEDTIRAVIRATGTNQDGHTPGITQPSSNAQERLIRDVYRKACLGFESTRYIEAHGTGTKLGDPLEMSAIGRVFRTSRSPDEPLYVGSVKSSIGHTEGASGLAGILKAILMLEKGVIPPNALFEKANPDLDLEFYNTQIPNKCIPWPTKGLRRISVNSFGFGGTNSHAILDDALHFLEEHDLVGNHCTSPLPPDGAEGQIRSVGCTTSNGINGATHLENGNTEVATTDSEHDYSTKSEPISNGVSVPQEFLRALVFSAADEASLTRMIESYKSYYRDKVLGDEEKIDQLAYTLSARRSDMLWKSFTLVAPTSEDELSVSKPVRSTNQTGMVFIFTGQGAQYAKMGLGLMQFPIFKATLAKANEIFAKLGCTWSLIDELRESHNISRPEYSQALCTALQIALVELLKAVDITPIAVVGHSSGEIAAAYTIGALSIESACKVAYYRGLLAGRLAATTAIPGAMISVNIAEEEVSGYLQEKFGDCGAHLNLTVACINSPSNVTISGDEVAINNLKDKLDEDGIFAVKLKTGVAYHSNAMKTISSDYLNLMGTLEPTSSKRLAIPMISTVTSNAVALKTLSRPDYWVSNLVSPVRFSDAVKTVVSISSQVKLGTSRARPAYDLVEIGPHSALRRYCKEILETVPRKKEVRYTSALHRQIPPVQAVLELIGKLFTYGYKVSVTEANRLRFGNKRGNRFLVDTPEYPFDHSQRYWYESRTSLEYRTRQPVPRDVLGTRVQDWNPLEPKWRKFISVEDLPWVSDHVIGGTVLFPATGMIMMAIEAVKQIAPKDRQICAYLVKEALISSPIVVSANEEGRDVIEAVISLRRLQKPFEKESVWSEVWISTYSKKSWTECFRATIQTQYREAQSQVDDGLEGDLNHKAAFEAYTNATGVCSKRITADSFYRYCKDSGLSYGASFRLLETIRWDGKDTAIGNVGISKSTLQYGGLVHPAILDAACQIFYTAPSKGLMDKMPTLVPHKFKDMYLAARGWNASEISQIRILNESRYQAVGRGVEGSLTILADDGSLMCKVRKLEMSVLADDDGERLKDRKLLFGIRWKPCLSELDPAQLNILCNTNISPVDESATIEFYHTLDNAVRRVVSNTLSRLSENDRQSAPLNMQRLIVWLESHQLPNFALEAFEDIDETSTDQIFRGLEIMKPDWNLFGAVARSFPEILRGEINPLTLHSTKSLSDRLYAEILTKICDNNKFRTLIDLASHQNPGMRILEIGTGSGGFTSQVLSVLESFESESGGSRLSEYVYTDASSTYFYEAKSKFPQAASRMDFRTLDLEQDIVSQDFEAGGYDLVICSSPLHATPDLKSTLQNIRKVLKPGGKLIFIESIDPDSFAINFAFGIIPSWWKSKEPWRTEGPIINEEQWNSVLQESGFSGNDLVLRDFENQRCHNFSVICSTANETTTLDAGLFNGRIIIVVEEDSAVQSSVAQSLCKEAFEHHYHTEIWAFTHEDISHISSDDIVVVLSEIGQSIFAQPELGPIFTETRFKTLQELLRMARKVLWVTSINLIDTKYPYMGISDGLLRVVRSEANDKQIVSLRLEGTRSGGSEAWEHIAKVFTNSFEQGSTEVEYMVQDGCLMVGRLVEESVLNDQLISTIHPHLHSAPWGEGPALMLTVQTPGTLDTLQFVRDPVVEKPLGPEEVEIEALAWGLTFRDVFIALGRLPEDDYGFDCSGVVTRVGAHVTTVIPGDRVCMTCPGCMRRFPRCHYLELIKIPEPWSFEDAVAIAAGGVTAYHSLIDMARLRTGEKVLIHSASGATGQLAVQIAQMVGAEVFATVGLDEKKQLLIDEFGLAADHIFYSRNTSFAQGVLRLTGGYGVDVVLNSLSGDGLQASWEIMAPYGRFIEIGKIDIKSNSGLPMCGFAKNVSFAAVDLHHVAKSRGDITQKLLSDCMRLLSNGSIKPPTPVHVYPVSRVESAFRYLQSGKNTGRIVITNKPTDIVTVIHVPDSLIASFIHTNKKQKSLTAPHTWKFDGNASYLVVGGLGGIGRAISQWMMRRGAKNLILPSRSGAVSQAKINLVAKLTENHVHVETPRCDLSSTEEFIAMLKSCAITMPPIKGCINAAMVLQDVIFENMTHKQWETTIRSKVHTSWNLHTLLPSNLDFFILLSSLSGIYGGISQANYAAGNTFQDALARYRVSRGQKATSFDLGWMRTIGVIAENEEYQNHRVMEGDMAKIEEDEILSLFEIYCNPSHPVLSPDESQILVGVITPRDYFEQGTEQPDMMRHPLFSSFGRVSGSTDASEEGDGTDCTVRFKKAETEGQRTDVVVSALVAKLARSLSMVADDVDPSKKLFEYGVDSLVAVELRNWIAKQFMAEVAVFDIMGGSSITDVSVLVTKRSSINDKKSI</sequence>
<dbReference type="Gene3D" id="3.30.70.3290">
    <property type="match status" value="1"/>
</dbReference>
<dbReference type="Pfam" id="PF21089">
    <property type="entry name" value="PKS_DH_N"/>
    <property type="match status" value="1"/>
</dbReference>
<dbReference type="Gene3D" id="3.10.129.110">
    <property type="entry name" value="Polyketide synthase dehydratase"/>
    <property type="match status" value="1"/>
</dbReference>
<dbReference type="Pfam" id="PF08240">
    <property type="entry name" value="ADH_N"/>
    <property type="match status" value="1"/>
</dbReference>
<dbReference type="Pfam" id="PF16197">
    <property type="entry name" value="KAsynt_C_assoc"/>
    <property type="match status" value="1"/>
</dbReference>
<keyword evidence="1" id="KW-0596">Phosphopantetheine</keyword>
<evidence type="ECO:0000256" key="5">
    <source>
        <dbReference type="ARBA" id="ARBA00023002"/>
    </source>
</evidence>
<evidence type="ECO:0000256" key="7">
    <source>
        <dbReference type="ARBA" id="ARBA00023315"/>
    </source>
</evidence>
<dbReference type="Gene3D" id="3.40.47.10">
    <property type="match status" value="1"/>
</dbReference>
<dbReference type="InterPro" id="IPR057326">
    <property type="entry name" value="KR_dom"/>
</dbReference>
<dbReference type="InterPro" id="IPR014043">
    <property type="entry name" value="Acyl_transferase_dom"/>
</dbReference>
<feature type="active site" description="Proton acceptor; for dehydratase activity" evidence="8">
    <location>
        <position position="1013"/>
    </location>
</feature>